<dbReference type="SUPFAM" id="SSF69318">
    <property type="entry name" value="Integrin alpha N-terminal domain"/>
    <property type="match status" value="1"/>
</dbReference>
<sequence>PKEWEFKKSGDFNGDGKADILWQNTETGDVTVWLMDGVAISDKGYVVMGMPWEWQAK</sequence>
<gene>
    <name evidence="2" type="ORF">MBAV_003635</name>
</gene>
<dbReference type="Proteomes" id="UP000033423">
    <property type="component" value="Unassembled WGS sequence"/>
</dbReference>
<evidence type="ECO:0008006" key="4">
    <source>
        <dbReference type="Google" id="ProtNLM"/>
    </source>
</evidence>
<dbReference type="AlphaFoldDB" id="A0A0F3GQQ8"/>
<dbReference type="InterPro" id="IPR013517">
    <property type="entry name" value="FG-GAP"/>
</dbReference>
<dbReference type="Pfam" id="PF01839">
    <property type="entry name" value="FG-GAP"/>
    <property type="match status" value="1"/>
</dbReference>
<evidence type="ECO:0000313" key="3">
    <source>
        <dbReference type="Proteomes" id="UP000033423"/>
    </source>
</evidence>
<organism evidence="2 3">
    <name type="scientific">Candidatus Magnetobacterium bavaricum</name>
    <dbReference type="NCBI Taxonomy" id="29290"/>
    <lineage>
        <taxon>Bacteria</taxon>
        <taxon>Pseudomonadati</taxon>
        <taxon>Nitrospirota</taxon>
        <taxon>Thermodesulfovibrionia</taxon>
        <taxon>Thermodesulfovibrionales</taxon>
        <taxon>Candidatus Magnetobacteriaceae</taxon>
        <taxon>Candidatus Magnetobacterium</taxon>
    </lineage>
</organism>
<evidence type="ECO:0000313" key="2">
    <source>
        <dbReference type="EMBL" id="KJU84172.1"/>
    </source>
</evidence>
<protein>
    <recommendedName>
        <fullName evidence="4">FG-GAP repeat-containing protein</fullName>
    </recommendedName>
</protein>
<dbReference type="EMBL" id="LACI01001585">
    <property type="protein sequence ID" value="KJU84172.1"/>
    <property type="molecule type" value="Genomic_DNA"/>
</dbReference>
<name>A0A0F3GQQ8_9BACT</name>
<comment type="caution">
    <text evidence="2">The sequence shown here is derived from an EMBL/GenBank/DDBJ whole genome shotgun (WGS) entry which is preliminary data.</text>
</comment>
<accession>A0A0F3GQQ8</accession>
<evidence type="ECO:0000256" key="1">
    <source>
        <dbReference type="ARBA" id="ARBA00022729"/>
    </source>
</evidence>
<dbReference type="InterPro" id="IPR028994">
    <property type="entry name" value="Integrin_alpha_N"/>
</dbReference>
<proteinExistence type="predicted"/>
<keyword evidence="1" id="KW-0732">Signal</keyword>
<feature type="non-terminal residue" evidence="2">
    <location>
        <position position="1"/>
    </location>
</feature>
<keyword evidence="3" id="KW-1185">Reference proteome</keyword>
<reference evidence="2 3" key="1">
    <citation type="submission" date="2015-02" db="EMBL/GenBank/DDBJ databases">
        <title>Single-cell genomics of uncultivated deep-branching MTB reveals a conserved set of magnetosome genes.</title>
        <authorList>
            <person name="Kolinko S."/>
            <person name="Richter M."/>
            <person name="Glockner F.O."/>
            <person name="Brachmann A."/>
            <person name="Schuler D."/>
        </authorList>
    </citation>
    <scope>NUCLEOTIDE SEQUENCE [LARGE SCALE GENOMIC DNA]</scope>
    <source>
        <strain evidence="2">TM-1</strain>
    </source>
</reference>